<gene>
    <name evidence="2" type="ORF">BJ322DRAFT_998827</name>
</gene>
<accession>A0A9P6LBA1</accession>
<dbReference type="AlphaFoldDB" id="A0A9P6LBA1"/>
<protein>
    <recommendedName>
        <fullName evidence="1">NADAR domain-containing protein</fullName>
    </recommendedName>
</protein>
<reference evidence="2" key="1">
    <citation type="journal article" date="2020" name="Nat. Commun.">
        <title>Large-scale genome sequencing of mycorrhizal fungi provides insights into the early evolution of symbiotic traits.</title>
        <authorList>
            <person name="Miyauchi S."/>
            <person name="Kiss E."/>
            <person name="Kuo A."/>
            <person name="Drula E."/>
            <person name="Kohler A."/>
            <person name="Sanchez-Garcia M."/>
            <person name="Morin E."/>
            <person name="Andreopoulos B."/>
            <person name="Barry K.W."/>
            <person name="Bonito G."/>
            <person name="Buee M."/>
            <person name="Carver A."/>
            <person name="Chen C."/>
            <person name="Cichocki N."/>
            <person name="Clum A."/>
            <person name="Culley D."/>
            <person name="Crous P.W."/>
            <person name="Fauchery L."/>
            <person name="Girlanda M."/>
            <person name="Hayes R.D."/>
            <person name="Keri Z."/>
            <person name="LaButti K."/>
            <person name="Lipzen A."/>
            <person name="Lombard V."/>
            <person name="Magnuson J."/>
            <person name="Maillard F."/>
            <person name="Murat C."/>
            <person name="Nolan M."/>
            <person name="Ohm R.A."/>
            <person name="Pangilinan J."/>
            <person name="Pereira M.F."/>
            <person name="Perotto S."/>
            <person name="Peter M."/>
            <person name="Pfister S."/>
            <person name="Riley R."/>
            <person name="Sitrit Y."/>
            <person name="Stielow J.B."/>
            <person name="Szollosi G."/>
            <person name="Zifcakova L."/>
            <person name="Stursova M."/>
            <person name="Spatafora J.W."/>
            <person name="Tedersoo L."/>
            <person name="Vaario L.M."/>
            <person name="Yamada A."/>
            <person name="Yan M."/>
            <person name="Wang P."/>
            <person name="Xu J."/>
            <person name="Bruns T."/>
            <person name="Baldrian P."/>
            <person name="Vilgalys R."/>
            <person name="Dunand C."/>
            <person name="Henrissat B."/>
            <person name="Grigoriev I.V."/>
            <person name="Hibbett D."/>
            <person name="Nagy L.G."/>
            <person name="Martin F.M."/>
        </authorList>
    </citation>
    <scope>NUCLEOTIDE SEQUENCE</scope>
    <source>
        <strain evidence="2">UH-Tt-Lm1</strain>
    </source>
</reference>
<dbReference type="NCBIfam" id="TIGR02464">
    <property type="entry name" value="ribofla_fusion"/>
    <property type="match status" value="1"/>
</dbReference>
<reference evidence="2" key="2">
    <citation type="submission" date="2020-11" db="EMBL/GenBank/DDBJ databases">
        <authorList>
            <consortium name="DOE Joint Genome Institute"/>
            <person name="Kuo A."/>
            <person name="Miyauchi S."/>
            <person name="Kiss E."/>
            <person name="Drula E."/>
            <person name="Kohler A."/>
            <person name="Sanchez-Garcia M."/>
            <person name="Andreopoulos B."/>
            <person name="Barry K.W."/>
            <person name="Bonito G."/>
            <person name="Buee M."/>
            <person name="Carver A."/>
            <person name="Chen C."/>
            <person name="Cichocki N."/>
            <person name="Clum A."/>
            <person name="Culley D."/>
            <person name="Crous P.W."/>
            <person name="Fauchery L."/>
            <person name="Girlanda M."/>
            <person name="Hayes R."/>
            <person name="Keri Z."/>
            <person name="Labutti K."/>
            <person name="Lipzen A."/>
            <person name="Lombard V."/>
            <person name="Magnuson J."/>
            <person name="Maillard F."/>
            <person name="Morin E."/>
            <person name="Murat C."/>
            <person name="Nolan M."/>
            <person name="Ohm R."/>
            <person name="Pangilinan J."/>
            <person name="Pereira M."/>
            <person name="Perotto S."/>
            <person name="Peter M."/>
            <person name="Riley R."/>
            <person name="Sitrit Y."/>
            <person name="Stielow B."/>
            <person name="Szollosi G."/>
            <person name="Zifcakova L."/>
            <person name="Stursova M."/>
            <person name="Spatafora J.W."/>
            <person name="Tedersoo L."/>
            <person name="Vaario L.-M."/>
            <person name="Yamada A."/>
            <person name="Yan M."/>
            <person name="Wang P."/>
            <person name="Xu J."/>
            <person name="Bruns T."/>
            <person name="Baldrian P."/>
            <person name="Vilgalys R."/>
            <person name="Henrissat B."/>
            <person name="Grigoriev I.V."/>
            <person name="Hibbett D."/>
            <person name="Nagy L.G."/>
            <person name="Martin F.M."/>
        </authorList>
    </citation>
    <scope>NUCLEOTIDE SEQUENCE</scope>
    <source>
        <strain evidence="2">UH-Tt-Lm1</strain>
    </source>
</reference>
<dbReference type="SUPFAM" id="SSF143990">
    <property type="entry name" value="YbiA-like"/>
    <property type="match status" value="1"/>
</dbReference>
<dbReference type="EMBL" id="WIUZ02000002">
    <property type="protein sequence ID" value="KAF9790507.1"/>
    <property type="molecule type" value="Genomic_DNA"/>
</dbReference>
<sequence>MSSAENPDGSGWLGGIFDRRRSDTYPPWSSGATAGFPNFPNHIAQHWLASNKIYFYHKHEPFYGFTNFSPHSVVYKGKKYPTSEHLFQSFKFTHKPKLAEHIRTCSSRPSVAFSEARRFAPEVREDWVLMRLSAQMETTIYNKFMQHKDIRRQLLATGDAELIENSDKDSYWGCGADGKGQNELGKALERLRTRLRKERR</sequence>
<feature type="domain" description="NADAR" evidence="1">
    <location>
        <begin position="54"/>
        <end position="196"/>
    </location>
</feature>
<dbReference type="Gene3D" id="1.10.357.40">
    <property type="entry name" value="YbiA-like"/>
    <property type="match status" value="1"/>
</dbReference>
<dbReference type="CDD" id="cd15457">
    <property type="entry name" value="NADAR"/>
    <property type="match status" value="1"/>
</dbReference>
<keyword evidence="3" id="KW-1185">Reference proteome</keyword>
<evidence type="ECO:0000313" key="2">
    <source>
        <dbReference type="EMBL" id="KAF9790507.1"/>
    </source>
</evidence>
<dbReference type="Proteomes" id="UP000736335">
    <property type="component" value="Unassembled WGS sequence"/>
</dbReference>
<name>A0A9P6LBA1_9AGAM</name>
<dbReference type="Pfam" id="PF08719">
    <property type="entry name" value="NADAR"/>
    <property type="match status" value="1"/>
</dbReference>
<organism evidence="2 3">
    <name type="scientific">Thelephora terrestris</name>
    <dbReference type="NCBI Taxonomy" id="56493"/>
    <lineage>
        <taxon>Eukaryota</taxon>
        <taxon>Fungi</taxon>
        <taxon>Dikarya</taxon>
        <taxon>Basidiomycota</taxon>
        <taxon>Agaricomycotina</taxon>
        <taxon>Agaricomycetes</taxon>
        <taxon>Thelephorales</taxon>
        <taxon>Thelephoraceae</taxon>
        <taxon>Thelephora</taxon>
    </lineage>
</organism>
<evidence type="ECO:0000259" key="1">
    <source>
        <dbReference type="Pfam" id="PF08719"/>
    </source>
</evidence>
<proteinExistence type="predicted"/>
<dbReference type="InterPro" id="IPR037238">
    <property type="entry name" value="YbiA-like_sf"/>
</dbReference>
<comment type="caution">
    <text evidence="2">The sequence shown here is derived from an EMBL/GenBank/DDBJ whole genome shotgun (WGS) entry which is preliminary data.</text>
</comment>
<dbReference type="InterPro" id="IPR012816">
    <property type="entry name" value="NADAR"/>
</dbReference>
<evidence type="ECO:0000313" key="3">
    <source>
        <dbReference type="Proteomes" id="UP000736335"/>
    </source>
</evidence>
<dbReference type="OrthoDB" id="206452at2759"/>